<evidence type="ECO:0000313" key="3">
    <source>
        <dbReference type="Proteomes" id="UP000639772"/>
    </source>
</evidence>
<feature type="compositionally biased region" description="Basic and acidic residues" evidence="1">
    <location>
        <begin position="19"/>
        <end position="35"/>
    </location>
</feature>
<proteinExistence type="predicted"/>
<name>A0A835PR21_VANPL</name>
<dbReference type="EMBL" id="JADCNM010000013">
    <property type="protein sequence ID" value="KAG0455763.1"/>
    <property type="molecule type" value="Genomic_DNA"/>
</dbReference>
<feature type="non-terminal residue" evidence="2">
    <location>
        <position position="60"/>
    </location>
</feature>
<accession>A0A835PR21</accession>
<gene>
    <name evidence="2" type="ORF">HPP92_023551</name>
</gene>
<protein>
    <submittedName>
        <fullName evidence="2">Uncharacterized protein</fullName>
    </submittedName>
</protein>
<comment type="caution">
    <text evidence="2">The sequence shown here is derived from an EMBL/GenBank/DDBJ whole genome shotgun (WGS) entry which is preliminary data.</text>
</comment>
<evidence type="ECO:0000256" key="1">
    <source>
        <dbReference type="SAM" id="MobiDB-lite"/>
    </source>
</evidence>
<sequence length="60" mass="6845">MRAYPACGTPTTGANERWTGQDRLEQRPLWRDTRGSARLRRRESAARFPRQATTASPATR</sequence>
<dbReference type="AlphaFoldDB" id="A0A835PR21"/>
<feature type="region of interest" description="Disordered" evidence="1">
    <location>
        <begin position="1"/>
        <end position="60"/>
    </location>
</feature>
<organism evidence="2 3">
    <name type="scientific">Vanilla planifolia</name>
    <name type="common">Vanilla</name>
    <dbReference type="NCBI Taxonomy" id="51239"/>
    <lineage>
        <taxon>Eukaryota</taxon>
        <taxon>Viridiplantae</taxon>
        <taxon>Streptophyta</taxon>
        <taxon>Embryophyta</taxon>
        <taxon>Tracheophyta</taxon>
        <taxon>Spermatophyta</taxon>
        <taxon>Magnoliopsida</taxon>
        <taxon>Liliopsida</taxon>
        <taxon>Asparagales</taxon>
        <taxon>Orchidaceae</taxon>
        <taxon>Vanilloideae</taxon>
        <taxon>Vanilleae</taxon>
        <taxon>Vanilla</taxon>
    </lineage>
</organism>
<feature type="compositionally biased region" description="Polar residues" evidence="1">
    <location>
        <begin position="51"/>
        <end position="60"/>
    </location>
</feature>
<evidence type="ECO:0000313" key="2">
    <source>
        <dbReference type="EMBL" id="KAG0455763.1"/>
    </source>
</evidence>
<reference evidence="2 3" key="1">
    <citation type="journal article" date="2020" name="Nat. Food">
        <title>A phased Vanilla planifolia genome enables genetic improvement of flavour and production.</title>
        <authorList>
            <person name="Hasing T."/>
            <person name="Tang H."/>
            <person name="Brym M."/>
            <person name="Khazi F."/>
            <person name="Huang T."/>
            <person name="Chambers A.H."/>
        </authorList>
    </citation>
    <scope>NUCLEOTIDE SEQUENCE [LARGE SCALE GENOMIC DNA]</scope>
    <source>
        <tissue evidence="2">Leaf</tissue>
    </source>
</reference>
<dbReference type="Proteomes" id="UP000639772">
    <property type="component" value="Chromosome 13"/>
</dbReference>